<dbReference type="SUPFAM" id="SSF63380">
    <property type="entry name" value="Riboflavin synthase domain-like"/>
    <property type="match status" value="1"/>
</dbReference>
<dbReference type="GO" id="GO:0050667">
    <property type="term" value="P:homocysteine metabolic process"/>
    <property type="evidence" value="ECO:0007669"/>
    <property type="project" value="TreeGrafter"/>
</dbReference>
<dbReference type="InterPro" id="IPR023173">
    <property type="entry name" value="NADPH_Cyt_P450_Rdtase_alpha"/>
</dbReference>
<comment type="cofactor">
    <cofactor evidence="2">
        <name>FAD</name>
        <dbReference type="ChEBI" id="CHEBI:57692"/>
    </cofactor>
</comment>
<protein>
    <recommendedName>
        <fullName evidence="9">Methionine synthase reductase</fullName>
        <ecNumber evidence="8">1.16.1.8</ecNumber>
    </recommendedName>
</protein>
<dbReference type="GO" id="GO:0010181">
    <property type="term" value="F:FMN binding"/>
    <property type="evidence" value="ECO:0007669"/>
    <property type="project" value="InterPro"/>
</dbReference>
<reference evidence="11 12" key="2">
    <citation type="submission" date="2018-11" db="EMBL/GenBank/DDBJ databases">
        <authorList>
            <consortium name="Pathogen Informatics"/>
        </authorList>
    </citation>
    <scope>NUCLEOTIDE SEQUENCE [LARGE SCALE GENOMIC DNA]</scope>
</reference>
<proteinExistence type="predicted"/>
<dbReference type="PANTHER" id="PTHR19384:SF84">
    <property type="entry name" value="METHIONINE SYNTHASE REDUCTASE"/>
    <property type="match status" value="1"/>
</dbReference>
<comment type="cofactor">
    <cofactor evidence="1">
        <name>FMN</name>
        <dbReference type="ChEBI" id="CHEBI:58210"/>
    </cofactor>
</comment>
<evidence type="ECO:0000256" key="1">
    <source>
        <dbReference type="ARBA" id="ARBA00001917"/>
    </source>
</evidence>
<dbReference type="InterPro" id="IPR039261">
    <property type="entry name" value="FNR_nucleotide-bd"/>
</dbReference>
<evidence type="ECO:0000259" key="10">
    <source>
        <dbReference type="PROSITE" id="PS51384"/>
    </source>
</evidence>
<dbReference type="PROSITE" id="PS51384">
    <property type="entry name" value="FAD_FR"/>
    <property type="match status" value="1"/>
</dbReference>
<organism evidence="13">
    <name type="scientific">Thelazia callipaeda</name>
    <name type="common">Oriental eyeworm</name>
    <name type="synonym">Parasitic nematode</name>
    <dbReference type="NCBI Taxonomy" id="103827"/>
    <lineage>
        <taxon>Eukaryota</taxon>
        <taxon>Metazoa</taxon>
        <taxon>Ecdysozoa</taxon>
        <taxon>Nematoda</taxon>
        <taxon>Chromadorea</taxon>
        <taxon>Rhabditida</taxon>
        <taxon>Spirurina</taxon>
        <taxon>Spiruromorpha</taxon>
        <taxon>Thelazioidea</taxon>
        <taxon>Thelaziidae</taxon>
        <taxon>Thelazia</taxon>
    </lineage>
</organism>
<evidence type="ECO:0000313" key="12">
    <source>
        <dbReference type="Proteomes" id="UP000276776"/>
    </source>
</evidence>
<evidence type="ECO:0000256" key="6">
    <source>
        <dbReference type="ARBA" id="ARBA00022857"/>
    </source>
</evidence>
<dbReference type="Gene3D" id="2.40.30.10">
    <property type="entry name" value="Translation factors"/>
    <property type="match status" value="1"/>
</dbReference>
<dbReference type="Pfam" id="PF00258">
    <property type="entry name" value="Flavodoxin_1"/>
    <property type="match status" value="1"/>
</dbReference>
<keyword evidence="12" id="KW-1185">Reference proteome</keyword>
<evidence type="ECO:0000313" key="13">
    <source>
        <dbReference type="WBParaSite" id="TCLT_0000422701-mRNA-1"/>
    </source>
</evidence>
<evidence type="ECO:0000256" key="4">
    <source>
        <dbReference type="ARBA" id="ARBA00022630"/>
    </source>
</evidence>
<dbReference type="Gene3D" id="1.20.990.10">
    <property type="entry name" value="NADPH-cytochrome p450 Reductase, Chain A, domain 3"/>
    <property type="match status" value="1"/>
</dbReference>
<dbReference type="Gene3D" id="3.40.50.360">
    <property type="match status" value="1"/>
</dbReference>
<dbReference type="OrthoDB" id="1856718at2759"/>
<evidence type="ECO:0000313" key="11">
    <source>
        <dbReference type="EMBL" id="VDN01294.1"/>
    </source>
</evidence>
<keyword evidence="7" id="KW-0560">Oxidoreductase</keyword>
<dbReference type="InterPro" id="IPR008254">
    <property type="entry name" value="Flavodoxin/NO_synth"/>
</dbReference>
<reference evidence="13" key="1">
    <citation type="submission" date="2017-02" db="UniProtKB">
        <authorList>
            <consortium name="WormBaseParasite"/>
        </authorList>
    </citation>
    <scope>IDENTIFICATION</scope>
</reference>
<dbReference type="Pfam" id="PF00175">
    <property type="entry name" value="NAD_binding_1"/>
    <property type="match status" value="1"/>
</dbReference>
<evidence type="ECO:0000256" key="7">
    <source>
        <dbReference type="ARBA" id="ARBA00023002"/>
    </source>
</evidence>
<evidence type="ECO:0000256" key="3">
    <source>
        <dbReference type="ARBA" id="ARBA00022605"/>
    </source>
</evidence>
<evidence type="ECO:0000256" key="9">
    <source>
        <dbReference type="ARBA" id="ARBA00040659"/>
    </source>
</evidence>
<dbReference type="FunFam" id="1.20.990.10:FF:000007">
    <property type="entry name" value="Methionine synthase reductase"/>
    <property type="match status" value="1"/>
</dbReference>
<dbReference type="InterPro" id="IPR001709">
    <property type="entry name" value="Flavoprot_Pyr_Nucl_cyt_Rdtase"/>
</dbReference>
<dbReference type="GO" id="GO:0005829">
    <property type="term" value="C:cytosol"/>
    <property type="evidence" value="ECO:0007669"/>
    <property type="project" value="TreeGrafter"/>
</dbReference>
<dbReference type="InterPro" id="IPR017938">
    <property type="entry name" value="Riboflavin_synthase-like_b-brl"/>
</dbReference>
<dbReference type="PRINTS" id="PR00371">
    <property type="entry name" value="FPNCR"/>
</dbReference>
<evidence type="ECO:0000256" key="5">
    <source>
        <dbReference type="ARBA" id="ARBA00022827"/>
    </source>
</evidence>
<evidence type="ECO:0000256" key="2">
    <source>
        <dbReference type="ARBA" id="ARBA00001974"/>
    </source>
</evidence>
<dbReference type="WBParaSite" id="TCLT_0000422701-mRNA-1">
    <property type="protein sequence ID" value="TCLT_0000422701-mRNA-1"/>
    <property type="gene ID" value="TCLT_0000422701"/>
</dbReference>
<keyword evidence="5" id="KW-0274">FAD</keyword>
<dbReference type="PANTHER" id="PTHR19384">
    <property type="entry name" value="NITRIC OXIDE SYNTHASE-RELATED"/>
    <property type="match status" value="1"/>
</dbReference>
<dbReference type="InterPro" id="IPR003097">
    <property type="entry name" value="CysJ-like_FAD-binding"/>
</dbReference>
<name>A0A0N5CV98_THECL</name>
<dbReference type="SUPFAM" id="SSF52218">
    <property type="entry name" value="Flavoproteins"/>
    <property type="match status" value="1"/>
</dbReference>
<dbReference type="GO" id="GO:0009086">
    <property type="term" value="P:methionine biosynthetic process"/>
    <property type="evidence" value="ECO:0007669"/>
    <property type="project" value="TreeGrafter"/>
</dbReference>
<dbReference type="EMBL" id="UYYF01004280">
    <property type="protein sequence ID" value="VDN01294.1"/>
    <property type="molecule type" value="Genomic_DNA"/>
</dbReference>
<evidence type="ECO:0000256" key="8">
    <source>
        <dbReference type="ARBA" id="ARBA00039088"/>
    </source>
</evidence>
<dbReference type="Proteomes" id="UP000276776">
    <property type="component" value="Unassembled WGS sequence"/>
</dbReference>
<dbReference type="Gene3D" id="3.40.50.80">
    <property type="entry name" value="Nucleotide-binding domain of ferredoxin-NADP reductase (FNR) module"/>
    <property type="match status" value="1"/>
</dbReference>
<dbReference type="Pfam" id="PF00667">
    <property type="entry name" value="FAD_binding_1"/>
    <property type="match status" value="1"/>
</dbReference>
<sequence>MARPQDAQVFSGRRKLRLHPKQSCRCSVKNLLIAVSVMVVTAVKLLQYYCFSILSIASYCAGCSCYQFEYSRSVSMMALLICYDSRSEQCLKFAEIIAAKAKKYRLEAKIQVMKSSESTFFIEKDPLIIVMCSYMNDGYKNASFFMRNLSQDLLAEDFLCQTAFALLGFRDSDLRLQSNSQVIEKNLLHLSATKLFDTEIVTTDDTESGSVIELWLKNLFIAIGNWFHLTYIPIESWESTFGTNDIKQKSHFEEKEKSKDNLDGTSEVLKVYPVQWPDDAPCLIKGAQKLQKDEKLRVPVAKAPYLNCEITPDKTDIEHACWQNGCSLAGALSQKYYGHVVEIRQLTSPTVRKPKQEIIIDLVDNVEQGYEPGDAFYFIAPNPREEVNFILERLGLLDVADQKLIITAMQDFSLPPYIPNFSSLRYILTWCLDIRRSPGRPLLRVLSDCTSNEHEKKRLLELCSAQGVEEFTKYVRQAGLSLVDFLLNFPSCRPTAERLIELLPRLLPRPYSVSCIREIWGRRLRFVFSLLHFDATNGRRYCRFGLTTGWFTSLKKGSQVVMLLKEPSRFRLPPPIHISFDITRTPLIIICTGTGIAPFLSFLEKLNLLGAGRYKVRREIYFGVRNINTDCIYRENIMQHVKANVLSQFFLCESAPEVGVTNKKYVQDVLLERGQELAEIIIQKKEDELHPPIIFVCGFVQMAKAVKDIFVRIFNLFLNKSEGDAKLFLKELNVVNRYVEDVW</sequence>
<accession>A0A0N5CV98</accession>
<dbReference type="GO" id="GO:0030586">
    <property type="term" value="F:[methionine synthase] reductase (NADPH) activity"/>
    <property type="evidence" value="ECO:0007669"/>
    <property type="project" value="UniProtKB-EC"/>
</dbReference>
<gene>
    <name evidence="11" type="ORF">TCLT_LOCUS4216</name>
</gene>
<keyword evidence="3" id="KW-0028">Amino-acid biosynthesis</keyword>
<feature type="domain" description="FAD-binding FR-type" evidence="10">
    <location>
        <begin position="333"/>
        <end position="573"/>
    </location>
</feature>
<dbReference type="InterPro" id="IPR017927">
    <property type="entry name" value="FAD-bd_FR_type"/>
</dbReference>
<dbReference type="STRING" id="103827.A0A0N5CV98"/>
<dbReference type="SUPFAM" id="SSF52343">
    <property type="entry name" value="Ferredoxin reductase-like, C-terminal NADP-linked domain"/>
    <property type="match status" value="1"/>
</dbReference>
<keyword evidence="4" id="KW-0285">Flavoprotein</keyword>
<keyword evidence="6" id="KW-0521">NADP</keyword>
<dbReference type="InterPro" id="IPR001433">
    <property type="entry name" value="OxRdtase_FAD/NAD-bd"/>
</dbReference>
<dbReference type="EC" id="1.16.1.8" evidence="8"/>
<dbReference type="GO" id="GO:0050660">
    <property type="term" value="F:flavin adenine dinucleotide binding"/>
    <property type="evidence" value="ECO:0007669"/>
    <property type="project" value="TreeGrafter"/>
</dbReference>
<dbReference type="InterPro" id="IPR029039">
    <property type="entry name" value="Flavoprotein-like_sf"/>
</dbReference>
<dbReference type="AlphaFoldDB" id="A0A0N5CV98"/>